<dbReference type="EMBL" id="RAQH01000002">
    <property type="protein sequence ID" value="RKE88932.1"/>
    <property type="molecule type" value="Genomic_DNA"/>
</dbReference>
<dbReference type="RefSeq" id="WP_120212746.1">
    <property type="nucleotide sequence ID" value="NZ_BMCW01000002.1"/>
</dbReference>
<reference evidence="2 3" key="2">
    <citation type="submission" date="2018-09" db="EMBL/GenBank/DDBJ databases">
        <title>Genomic Encyclopedia of Archaeal and Bacterial Type Strains, Phase II (KMG-II): from individual species to whole genera.</title>
        <authorList>
            <person name="Goeker M."/>
        </authorList>
    </citation>
    <scope>NUCLEOTIDE SEQUENCE [LARGE SCALE GENOMIC DNA]</scope>
    <source>
        <strain evidence="2 3">DSM 27620</strain>
    </source>
</reference>
<reference evidence="4" key="3">
    <citation type="journal article" date="2019" name="Int. J. Syst. Evol. Microbiol.">
        <title>The Global Catalogue of Microorganisms (GCM) 10K type strain sequencing project: providing services to taxonomists for standard genome sequencing and annotation.</title>
        <authorList>
            <consortium name="The Broad Institute Genomics Platform"/>
            <consortium name="The Broad Institute Genome Sequencing Center for Infectious Disease"/>
            <person name="Wu L."/>
            <person name="Ma J."/>
        </authorList>
    </citation>
    <scope>NUCLEOTIDE SEQUENCE [LARGE SCALE GENOMIC DNA]</scope>
    <source>
        <strain evidence="4">CCM 8490</strain>
    </source>
</reference>
<reference evidence="1" key="4">
    <citation type="submission" date="2024-05" db="EMBL/GenBank/DDBJ databases">
        <authorList>
            <person name="Sun Q."/>
            <person name="Sedlacek I."/>
        </authorList>
    </citation>
    <scope>NUCLEOTIDE SEQUENCE</scope>
    <source>
        <strain evidence="1">CCM 8490</strain>
    </source>
</reference>
<proteinExistence type="predicted"/>
<evidence type="ECO:0000313" key="3">
    <source>
        <dbReference type="Proteomes" id="UP000285906"/>
    </source>
</evidence>
<dbReference type="EMBL" id="BMCW01000002">
    <property type="protein sequence ID" value="GGG53899.1"/>
    <property type="molecule type" value="Genomic_DNA"/>
</dbReference>
<name>A0A420DBW1_9FLAO</name>
<dbReference type="AlphaFoldDB" id="A0A420DBW1"/>
<reference evidence="1" key="1">
    <citation type="journal article" date="2014" name="Int. J. Syst. Evol. Microbiol.">
        <title>Complete genome of a new Firmicutes species belonging to the dominant human colonic microbiota ('Ruminococcus bicirculans') reveals two chromosomes and a selective capacity to utilize plant glucans.</title>
        <authorList>
            <consortium name="NISC Comparative Sequencing Program"/>
            <person name="Wegmann U."/>
            <person name="Louis P."/>
            <person name="Goesmann A."/>
            <person name="Henrissat B."/>
            <person name="Duncan S.H."/>
            <person name="Flint H.J."/>
        </authorList>
    </citation>
    <scope>NUCLEOTIDE SEQUENCE</scope>
    <source>
        <strain evidence="1">CCM 8490</strain>
    </source>
</reference>
<dbReference type="Proteomes" id="UP000285906">
    <property type="component" value="Unassembled WGS sequence"/>
</dbReference>
<evidence type="ECO:0000313" key="1">
    <source>
        <dbReference type="EMBL" id="GGG53899.1"/>
    </source>
</evidence>
<evidence type="ECO:0000313" key="2">
    <source>
        <dbReference type="EMBL" id="RKE88932.1"/>
    </source>
</evidence>
<dbReference type="Proteomes" id="UP000658202">
    <property type="component" value="Unassembled WGS sequence"/>
</dbReference>
<organism evidence="2 3">
    <name type="scientific">Epilithonimonas arachidiradicis</name>
    <dbReference type="NCBI Taxonomy" id="1617282"/>
    <lineage>
        <taxon>Bacteria</taxon>
        <taxon>Pseudomonadati</taxon>
        <taxon>Bacteroidota</taxon>
        <taxon>Flavobacteriia</taxon>
        <taxon>Flavobacteriales</taxon>
        <taxon>Weeksellaceae</taxon>
        <taxon>Chryseobacterium group</taxon>
        <taxon>Epilithonimonas</taxon>
    </lineage>
</organism>
<accession>A0A420DBW1</accession>
<protein>
    <submittedName>
        <fullName evidence="2">Uncharacterized protein</fullName>
    </submittedName>
</protein>
<evidence type="ECO:0000313" key="4">
    <source>
        <dbReference type="Proteomes" id="UP000658202"/>
    </source>
</evidence>
<comment type="caution">
    <text evidence="2">The sequence shown here is derived from an EMBL/GenBank/DDBJ whole genome shotgun (WGS) entry which is preliminary data.</text>
</comment>
<sequence>MKSILTIFGIFLNTLIYSKCGNSGINVFPTKTEINKNSIFLIEGFASSQKIITLLNKDYKVYLQSGNQKINLKVTETLVGDFQLTQAVLKPEFPLEIGKEYILKIDNLPKYETINKFYNYNISSKPIIYKVTPDVDIEKPIITKKPYELKKSYISYGCGPEVNVIFSFLANDSSQLLVKTKFKNLVTNNITTYYILPKDNKLSVGHGMCSGAFKYDNNMAYEVEFNFMDSSGNITKWDNEGIKFTKPTEANLDDEEE</sequence>
<dbReference type="OrthoDB" id="878468at2"/>
<gene>
    <name evidence="2" type="ORF">BXY58_1065</name>
    <name evidence="1" type="ORF">GCM10007332_14460</name>
</gene>
<keyword evidence="4" id="KW-1185">Reference proteome</keyword>